<dbReference type="PANTHER" id="PTHR10344:SF4">
    <property type="entry name" value="UMP-CMP KINASE 2, MITOCHONDRIAL"/>
    <property type="match status" value="1"/>
</dbReference>
<evidence type="ECO:0000256" key="4">
    <source>
        <dbReference type="ARBA" id="ARBA00022679"/>
    </source>
</evidence>
<dbReference type="FunFam" id="3.40.50.300:FF:000225">
    <property type="entry name" value="Thymidylate kinase"/>
    <property type="match status" value="1"/>
</dbReference>
<dbReference type="GO" id="GO:0006233">
    <property type="term" value="P:dTDP biosynthetic process"/>
    <property type="evidence" value="ECO:0007669"/>
    <property type="project" value="InterPro"/>
</dbReference>
<comment type="similarity">
    <text evidence="1 12">Belongs to the thymidylate kinase family.</text>
</comment>
<dbReference type="InterPro" id="IPR027417">
    <property type="entry name" value="P-loop_NTPase"/>
</dbReference>
<proteinExistence type="inferred from homology"/>
<evidence type="ECO:0000256" key="2">
    <source>
        <dbReference type="ARBA" id="ARBA00012980"/>
    </source>
</evidence>
<keyword evidence="7 12" id="KW-0418">Kinase</keyword>
<evidence type="ECO:0000256" key="10">
    <source>
        <dbReference type="ARBA" id="ARBA00048743"/>
    </source>
</evidence>
<evidence type="ECO:0000256" key="1">
    <source>
        <dbReference type="ARBA" id="ARBA00009776"/>
    </source>
</evidence>
<dbReference type="Proteomes" id="UP000606463">
    <property type="component" value="Unassembled WGS sequence"/>
</dbReference>
<protein>
    <recommendedName>
        <fullName evidence="3 12">Thymidylate kinase</fullName>
        <ecNumber evidence="2 12">2.7.4.9</ecNumber>
    </recommendedName>
    <alternativeName>
        <fullName evidence="9 12">dTMP kinase</fullName>
    </alternativeName>
</protein>
<dbReference type="EC" id="2.7.4.9" evidence="2 12"/>
<dbReference type="HAMAP" id="MF_00165">
    <property type="entry name" value="Thymidylate_kinase"/>
    <property type="match status" value="1"/>
</dbReference>
<evidence type="ECO:0000313" key="14">
    <source>
        <dbReference type="EMBL" id="HIP98156.1"/>
    </source>
</evidence>
<comment type="catalytic activity">
    <reaction evidence="10 12">
        <text>dTMP + ATP = dTDP + ADP</text>
        <dbReference type="Rhea" id="RHEA:13517"/>
        <dbReference type="ChEBI" id="CHEBI:30616"/>
        <dbReference type="ChEBI" id="CHEBI:58369"/>
        <dbReference type="ChEBI" id="CHEBI:63528"/>
        <dbReference type="ChEBI" id="CHEBI:456216"/>
        <dbReference type="EC" id="2.7.4.9"/>
    </reaction>
</comment>
<evidence type="ECO:0000259" key="13">
    <source>
        <dbReference type="Pfam" id="PF02223"/>
    </source>
</evidence>
<dbReference type="EMBL" id="DQVE01000022">
    <property type="protein sequence ID" value="HIP98156.1"/>
    <property type="molecule type" value="Genomic_DNA"/>
</dbReference>
<dbReference type="CDD" id="cd01672">
    <property type="entry name" value="TMPK"/>
    <property type="match status" value="1"/>
</dbReference>
<organism evidence="14 15">
    <name type="scientific">Aquifex aeolicus</name>
    <dbReference type="NCBI Taxonomy" id="63363"/>
    <lineage>
        <taxon>Bacteria</taxon>
        <taxon>Pseudomonadati</taxon>
        <taxon>Aquificota</taxon>
        <taxon>Aquificia</taxon>
        <taxon>Aquificales</taxon>
        <taxon>Aquificaceae</taxon>
        <taxon>Aquifex</taxon>
    </lineage>
</organism>
<dbReference type="AlphaFoldDB" id="A0A9D1CF85"/>
<dbReference type="NCBIfam" id="TIGR00041">
    <property type="entry name" value="DTMP_kinase"/>
    <property type="match status" value="1"/>
</dbReference>
<evidence type="ECO:0000313" key="15">
    <source>
        <dbReference type="Proteomes" id="UP000606463"/>
    </source>
</evidence>
<evidence type="ECO:0000256" key="8">
    <source>
        <dbReference type="ARBA" id="ARBA00022840"/>
    </source>
</evidence>
<dbReference type="SUPFAM" id="SSF52540">
    <property type="entry name" value="P-loop containing nucleoside triphosphate hydrolases"/>
    <property type="match status" value="1"/>
</dbReference>
<comment type="caution">
    <text evidence="14">The sequence shown here is derived from an EMBL/GenBank/DDBJ whole genome shotgun (WGS) entry which is preliminary data.</text>
</comment>
<feature type="domain" description="Thymidylate kinase-like" evidence="13">
    <location>
        <begin position="5"/>
        <end position="180"/>
    </location>
</feature>
<evidence type="ECO:0000256" key="6">
    <source>
        <dbReference type="ARBA" id="ARBA00022741"/>
    </source>
</evidence>
<dbReference type="GO" id="GO:0005829">
    <property type="term" value="C:cytosol"/>
    <property type="evidence" value="ECO:0007669"/>
    <property type="project" value="TreeGrafter"/>
</dbReference>
<evidence type="ECO:0000256" key="9">
    <source>
        <dbReference type="ARBA" id="ARBA00029962"/>
    </source>
</evidence>
<dbReference type="GO" id="GO:0004798">
    <property type="term" value="F:dTMP kinase activity"/>
    <property type="evidence" value="ECO:0007669"/>
    <property type="project" value="UniProtKB-UniRule"/>
</dbReference>
<comment type="function">
    <text evidence="11 12">Phosphorylation of dTMP to form dTDP in both de novo and salvage pathways of dTTP synthesis.</text>
</comment>
<evidence type="ECO:0000256" key="12">
    <source>
        <dbReference type="HAMAP-Rule" id="MF_00165"/>
    </source>
</evidence>
<sequence length="197" mass="22935">MLIAFEGIDGSGKTTLSKELYKFLIRRGIKAVWTCEPYEKKIRELILSEDQSPWVETLLFLSDRGIHVRKFVKPHLQRGYTVITDRFYLSTLAYQGFGRGLELKILEELNNKVTEGLKPDITFLIDLPIEVALERLEKRGNSKSKFEKEEFLKRVRKGFLKLAEENKNIVILQGNGNIYSLMGQILKHLYLFLQKKL</sequence>
<keyword evidence="4 12" id="KW-0808">Transferase</keyword>
<dbReference type="PANTHER" id="PTHR10344">
    <property type="entry name" value="THYMIDYLATE KINASE"/>
    <property type="match status" value="1"/>
</dbReference>
<dbReference type="InterPro" id="IPR018094">
    <property type="entry name" value="Thymidylate_kinase"/>
</dbReference>
<keyword evidence="8 12" id="KW-0067">ATP-binding</keyword>
<evidence type="ECO:0000256" key="7">
    <source>
        <dbReference type="ARBA" id="ARBA00022777"/>
    </source>
</evidence>
<evidence type="ECO:0000256" key="3">
    <source>
        <dbReference type="ARBA" id="ARBA00017144"/>
    </source>
</evidence>
<reference evidence="14" key="1">
    <citation type="journal article" date="2020" name="ISME J.">
        <title>Gammaproteobacteria mediating utilization of methyl-, sulfur- and petroleum organic compounds in deep ocean hydrothermal plumes.</title>
        <authorList>
            <person name="Zhou Z."/>
            <person name="Liu Y."/>
            <person name="Pan J."/>
            <person name="Cron B.R."/>
            <person name="Toner B.M."/>
            <person name="Anantharaman K."/>
            <person name="Breier J.A."/>
            <person name="Dick G.J."/>
            <person name="Li M."/>
        </authorList>
    </citation>
    <scope>NUCLEOTIDE SEQUENCE</scope>
    <source>
        <strain evidence="14">SZUA-1501</strain>
    </source>
</reference>
<dbReference type="GO" id="GO:0005524">
    <property type="term" value="F:ATP binding"/>
    <property type="evidence" value="ECO:0007669"/>
    <property type="project" value="UniProtKB-UniRule"/>
</dbReference>
<keyword evidence="6 12" id="KW-0547">Nucleotide-binding</keyword>
<feature type="binding site" evidence="12">
    <location>
        <begin position="7"/>
        <end position="14"/>
    </location>
    <ligand>
        <name>ATP</name>
        <dbReference type="ChEBI" id="CHEBI:30616"/>
    </ligand>
</feature>
<gene>
    <name evidence="12 14" type="primary">tmk</name>
    <name evidence="14" type="ORF">EYH37_02160</name>
</gene>
<dbReference type="InterPro" id="IPR039430">
    <property type="entry name" value="Thymidylate_kin-like_dom"/>
</dbReference>
<keyword evidence="5 12" id="KW-0545">Nucleotide biosynthesis</keyword>
<dbReference type="PROSITE" id="PS01331">
    <property type="entry name" value="THYMIDYLATE_KINASE"/>
    <property type="match status" value="1"/>
</dbReference>
<dbReference type="GO" id="GO:0006235">
    <property type="term" value="P:dTTP biosynthetic process"/>
    <property type="evidence" value="ECO:0007669"/>
    <property type="project" value="UniProtKB-UniRule"/>
</dbReference>
<evidence type="ECO:0000256" key="5">
    <source>
        <dbReference type="ARBA" id="ARBA00022727"/>
    </source>
</evidence>
<dbReference type="GO" id="GO:0006227">
    <property type="term" value="P:dUDP biosynthetic process"/>
    <property type="evidence" value="ECO:0007669"/>
    <property type="project" value="TreeGrafter"/>
</dbReference>
<dbReference type="InterPro" id="IPR018095">
    <property type="entry name" value="Thymidylate_kin_CS"/>
</dbReference>
<name>A0A9D1CF85_AQUAO</name>
<accession>A0A9D1CF85</accession>
<evidence type="ECO:0000256" key="11">
    <source>
        <dbReference type="ARBA" id="ARBA00057735"/>
    </source>
</evidence>
<dbReference type="Gene3D" id="3.40.50.300">
    <property type="entry name" value="P-loop containing nucleotide triphosphate hydrolases"/>
    <property type="match status" value="1"/>
</dbReference>
<dbReference type="Pfam" id="PF02223">
    <property type="entry name" value="Thymidylate_kin"/>
    <property type="match status" value="1"/>
</dbReference>